<sequence length="319" mass="34966">MLAAGVLALTVLTPPAQAETWRLGTWKTAQTMQPYAYADFLGKDVQVEVRPFTNPADQKAALLAGSLDMTGTTLALAIQAAERGEPVVLVASLCAKCSALVVGRNSGIDKPEQLRGKRIAYVPGTMHEVLLRELLQRCGLDARRDVRLLRVDFFDMNAALSRGDVDAYLSGEPLPTQAVRRGLGRVLAHPYFDDSIGPINSGLLVRRELIEKDPERVRRMVEAHKKTTEALRAAPERWLEAAARLTGLERPLLEAALPNMELTWDMDARFLRQLAALGARMKALGLIAREPDYGRLVDASFVDALRTEADASPHDGPAR</sequence>
<dbReference type="SUPFAM" id="SSF53850">
    <property type="entry name" value="Periplasmic binding protein-like II"/>
    <property type="match status" value="1"/>
</dbReference>
<proteinExistence type="predicted"/>
<gene>
    <name evidence="3" type="ORF">H9784_10670</name>
</gene>
<keyword evidence="1" id="KW-0732">Signal</keyword>
<comment type="caution">
    <text evidence="3">The sequence shown here is derived from an EMBL/GenBank/DDBJ whole genome shotgun (WGS) entry which is preliminary data.</text>
</comment>
<reference evidence="3" key="1">
    <citation type="journal article" date="2021" name="PeerJ">
        <title>Extensive microbial diversity within the chicken gut microbiome revealed by metagenomics and culture.</title>
        <authorList>
            <person name="Gilroy R."/>
            <person name="Ravi A."/>
            <person name="Getino M."/>
            <person name="Pursley I."/>
            <person name="Horton D.L."/>
            <person name="Alikhan N.F."/>
            <person name="Baker D."/>
            <person name="Gharbi K."/>
            <person name="Hall N."/>
            <person name="Watson M."/>
            <person name="Adriaenssens E.M."/>
            <person name="Foster-Nyarko E."/>
            <person name="Jarju S."/>
            <person name="Secka A."/>
            <person name="Antonio M."/>
            <person name="Oren A."/>
            <person name="Chaudhuri R.R."/>
            <person name="La Ragione R."/>
            <person name="Hildebrand F."/>
            <person name="Pallen M.J."/>
        </authorList>
    </citation>
    <scope>NUCLEOTIDE SEQUENCE</scope>
    <source>
        <strain evidence="3">5032</strain>
    </source>
</reference>
<feature type="domain" description="SsuA/THI5-like" evidence="2">
    <location>
        <begin position="43"/>
        <end position="237"/>
    </location>
</feature>
<dbReference type="PANTHER" id="PTHR30024:SF42">
    <property type="entry name" value="ALIPHATIC SULFONATES-BINDING PROTEIN-RELATED"/>
    <property type="match status" value="1"/>
</dbReference>
<evidence type="ECO:0000259" key="2">
    <source>
        <dbReference type="Pfam" id="PF09084"/>
    </source>
</evidence>
<protein>
    <submittedName>
        <fullName evidence="3">ABC transporter substrate-binding protein</fullName>
    </submittedName>
</protein>
<feature type="chain" id="PRO_5038920627" evidence="1">
    <location>
        <begin position="19"/>
        <end position="319"/>
    </location>
</feature>
<name>A0A9D2HNL0_9BACT</name>
<accession>A0A9D2HNL0</accession>
<evidence type="ECO:0000313" key="3">
    <source>
        <dbReference type="EMBL" id="HJA80006.1"/>
    </source>
</evidence>
<dbReference type="CDD" id="cd01008">
    <property type="entry name" value="PBP2_NrtA_SsuA_CpmA_like"/>
    <property type="match status" value="1"/>
</dbReference>
<dbReference type="Gene3D" id="3.40.190.10">
    <property type="entry name" value="Periplasmic binding protein-like II"/>
    <property type="match status" value="2"/>
</dbReference>
<organism evidence="3 4">
    <name type="scientific">Candidatus Desulfovibrio intestinavium</name>
    <dbReference type="NCBI Taxonomy" id="2838534"/>
    <lineage>
        <taxon>Bacteria</taxon>
        <taxon>Pseudomonadati</taxon>
        <taxon>Thermodesulfobacteriota</taxon>
        <taxon>Desulfovibrionia</taxon>
        <taxon>Desulfovibrionales</taxon>
        <taxon>Desulfovibrionaceae</taxon>
        <taxon>Desulfovibrio</taxon>
    </lineage>
</organism>
<feature type="signal peptide" evidence="1">
    <location>
        <begin position="1"/>
        <end position="18"/>
    </location>
</feature>
<dbReference type="PANTHER" id="PTHR30024">
    <property type="entry name" value="ALIPHATIC SULFONATES-BINDING PROTEIN-RELATED"/>
    <property type="match status" value="1"/>
</dbReference>
<dbReference type="InterPro" id="IPR015168">
    <property type="entry name" value="SsuA/THI5"/>
</dbReference>
<reference evidence="3" key="2">
    <citation type="submission" date="2021-04" db="EMBL/GenBank/DDBJ databases">
        <authorList>
            <person name="Gilroy R."/>
        </authorList>
    </citation>
    <scope>NUCLEOTIDE SEQUENCE</scope>
    <source>
        <strain evidence="3">5032</strain>
    </source>
</reference>
<evidence type="ECO:0000313" key="4">
    <source>
        <dbReference type="Proteomes" id="UP000823821"/>
    </source>
</evidence>
<dbReference type="AlphaFoldDB" id="A0A9D2HNL0"/>
<dbReference type="EMBL" id="DWZD01000053">
    <property type="protein sequence ID" value="HJA80006.1"/>
    <property type="molecule type" value="Genomic_DNA"/>
</dbReference>
<dbReference type="Pfam" id="PF09084">
    <property type="entry name" value="NMT1"/>
    <property type="match status" value="1"/>
</dbReference>
<dbReference type="Proteomes" id="UP000823821">
    <property type="component" value="Unassembled WGS sequence"/>
</dbReference>
<evidence type="ECO:0000256" key="1">
    <source>
        <dbReference type="SAM" id="SignalP"/>
    </source>
</evidence>